<feature type="transmembrane region" description="Helical" evidence="8">
    <location>
        <begin position="79"/>
        <end position="100"/>
    </location>
</feature>
<keyword evidence="4 8" id="KW-1003">Cell membrane</keyword>
<evidence type="ECO:0000256" key="3">
    <source>
        <dbReference type="ARBA" id="ARBA00022448"/>
    </source>
</evidence>
<feature type="transmembrane region" description="Helical" evidence="8">
    <location>
        <begin position="216"/>
        <end position="234"/>
    </location>
</feature>
<comment type="caution">
    <text evidence="9">The sequence shown here is derived from an EMBL/GenBank/DDBJ whole genome shotgun (WGS) entry which is preliminary data.</text>
</comment>
<sequence length="237" mass="24735">MNGEQLVLASLAVLAASFVQGASGMGFALMVAPVLTLLAPDLLPVCVLILMLPLNAYVAWRERHALDKRGAAWISAGRLVGTFGGLAVLALLSAQALSIFVGASTIAAAVVTWFIPAFAPGVVAFIVAGLITGVTETSTGIGGPPMALTLQHRPPAEMRATMALCFLVGEVISLVFLLFMGKVQMLHLTAAVQLLPALAVGAVASRFVHTRINARLMRYFVQAFAIVSGLVLLVKAF</sequence>
<dbReference type="EMBL" id="QURR01000040">
    <property type="protein sequence ID" value="RGE40125.1"/>
    <property type="molecule type" value="Genomic_DNA"/>
</dbReference>
<keyword evidence="7 8" id="KW-0472">Membrane</keyword>
<evidence type="ECO:0000256" key="4">
    <source>
        <dbReference type="ARBA" id="ARBA00022475"/>
    </source>
</evidence>
<organism evidence="9 10">
    <name type="scientific">Comamonas testosteroni</name>
    <name type="common">Pseudomonas testosteroni</name>
    <dbReference type="NCBI Taxonomy" id="285"/>
    <lineage>
        <taxon>Bacteria</taxon>
        <taxon>Pseudomonadati</taxon>
        <taxon>Pseudomonadota</taxon>
        <taxon>Betaproteobacteria</taxon>
        <taxon>Burkholderiales</taxon>
        <taxon>Comamonadaceae</taxon>
        <taxon>Comamonas</taxon>
    </lineage>
</organism>
<feature type="transmembrane region" description="Helical" evidence="8">
    <location>
        <begin position="185"/>
        <end position="204"/>
    </location>
</feature>
<dbReference type="OrthoDB" id="5472127at2"/>
<evidence type="ECO:0000256" key="7">
    <source>
        <dbReference type="ARBA" id="ARBA00023136"/>
    </source>
</evidence>
<dbReference type="InterPro" id="IPR052017">
    <property type="entry name" value="TSUP"/>
</dbReference>
<proteinExistence type="inferred from homology"/>
<comment type="subcellular location">
    <subcellularLocation>
        <location evidence="1 8">Cell membrane</location>
        <topology evidence="1 8">Multi-pass membrane protein</topology>
    </subcellularLocation>
</comment>
<protein>
    <recommendedName>
        <fullName evidence="8">Probable membrane transporter protein</fullName>
    </recommendedName>
</protein>
<evidence type="ECO:0000256" key="1">
    <source>
        <dbReference type="ARBA" id="ARBA00004651"/>
    </source>
</evidence>
<dbReference type="PANTHER" id="PTHR30269">
    <property type="entry name" value="TRANSMEMBRANE PROTEIN YFCA"/>
    <property type="match status" value="1"/>
</dbReference>
<evidence type="ECO:0000256" key="8">
    <source>
        <dbReference type="RuleBase" id="RU363041"/>
    </source>
</evidence>
<name>A0A373F9K9_COMTE</name>
<gene>
    <name evidence="9" type="ORF">DZC30_20875</name>
</gene>
<accession>A0A373F9K9</accession>
<comment type="similarity">
    <text evidence="2 8">Belongs to the 4-toluene sulfonate uptake permease (TSUP) (TC 2.A.102) family.</text>
</comment>
<feature type="transmembrane region" description="Helical" evidence="8">
    <location>
        <begin position="160"/>
        <end position="179"/>
    </location>
</feature>
<evidence type="ECO:0000313" key="9">
    <source>
        <dbReference type="EMBL" id="RGE40125.1"/>
    </source>
</evidence>
<dbReference type="Pfam" id="PF01925">
    <property type="entry name" value="TauE"/>
    <property type="match status" value="1"/>
</dbReference>
<dbReference type="InterPro" id="IPR002781">
    <property type="entry name" value="TM_pro_TauE-like"/>
</dbReference>
<dbReference type="AlphaFoldDB" id="A0A373F9K9"/>
<evidence type="ECO:0000256" key="6">
    <source>
        <dbReference type="ARBA" id="ARBA00022989"/>
    </source>
</evidence>
<keyword evidence="10" id="KW-1185">Reference proteome</keyword>
<evidence type="ECO:0000256" key="5">
    <source>
        <dbReference type="ARBA" id="ARBA00022692"/>
    </source>
</evidence>
<feature type="transmembrane region" description="Helical" evidence="8">
    <location>
        <begin position="37"/>
        <end position="58"/>
    </location>
</feature>
<keyword evidence="3" id="KW-0813">Transport</keyword>
<reference evidence="9 10" key="1">
    <citation type="submission" date="2018-08" db="EMBL/GenBank/DDBJ databases">
        <title>Comamonas testosteroni strain SWCO2.</title>
        <authorList>
            <person name="Jiang N."/>
            <person name="Zhang X.Z."/>
        </authorList>
    </citation>
    <scope>NUCLEOTIDE SEQUENCE [LARGE SCALE GENOMIC DNA]</scope>
    <source>
        <strain evidence="9 10">SWCO2</strain>
    </source>
</reference>
<keyword evidence="5 8" id="KW-0812">Transmembrane</keyword>
<dbReference type="Proteomes" id="UP000261948">
    <property type="component" value="Unassembled WGS sequence"/>
</dbReference>
<evidence type="ECO:0000313" key="10">
    <source>
        <dbReference type="Proteomes" id="UP000261948"/>
    </source>
</evidence>
<keyword evidence="6 8" id="KW-1133">Transmembrane helix</keyword>
<dbReference type="GO" id="GO:0005886">
    <property type="term" value="C:plasma membrane"/>
    <property type="evidence" value="ECO:0007669"/>
    <property type="project" value="UniProtKB-SubCell"/>
</dbReference>
<feature type="transmembrane region" description="Helical" evidence="8">
    <location>
        <begin position="106"/>
        <end position="131"/>
    </location>
</feature>
<dbReference type="PANTHER" id="PTHR30269:SF37">
    <property type="entry name" value="MEMBRANE TRANSPORTER PROTEIN"/>
    <property type="match status" value="1"/>
</dbReference>
<evidence type="ECO:0000256" key="2">
    <source>
        <dbReference type="ARBA" id="ARBA00009142"/>
    </source>
</evidence>